<evidence type="ECO:0000256" key="1">
    <source>
        <dbReference type="ARBA" id="ARBA00006135"/>
    </source>
</evidence>
<dbReference type="AlphaFoldDB" id="A0A1W6N2E5"/>
<evidence type="ECO:0000256" key="2">
    <source>
        <dbReference type="ARBA" id="ARBA00022729"/>
    </source>
</evidence>
<evidence type="ECO:0000313" key="4">
    <source>
        <dbReference type="EMBL" id="ARN83941.1"/>
    </source>
</evidence>
<evidence type="ECO:0000313" key="5">
    <source>
        <dbReference type="Proteomes" id="UP000193978"/>
    </source>
</evidence>
<dbReference type="Pfam" id="PF03524">
    <property type="entry name" value="CagX"/>
    <property type="match status" value="1"/>
</dbReference>
<accession>A0A1W6N2E5</accession>
<dbReference type="EMBL" id="CP019949">
    <property type="protein sequence ID" value="ARN83941.1"/>
    <property type="molecule type" value="Genomic_DNA"/>
</dbReference>
<dbReference type="CDD" id="cd06911">
    <property type="entry name" value="VirB9_CagX_TrbG"/>
    <property type="match status" value="1"/>
</dbReference>
<geneLocation type="plasmid" evidence="4 5">
    <name>p1</name>
</geneLocation>
<comment type="similarity">
    <text evidence="1">Belongs to the TrbG/VirB9 family.</text>
</comment>
<dbReference type="Gene3D" id="2.60.40.2500">
    <property type="match status" value="1"/>
</dbReference>
<feature type="chain" id="PRO_5013139883" evidence="3">
    <location>
        <begin position="22"/>
        <end position="289"/>
    </location>
</feature>
<sequence length="289" mass="32317">MNKVLITSLLLAAIFSSAAVAERSPLPVLADSRLRTVPFEKDNVVTIWGTRGVSTIIVLGDDEKIATVALGDTVGWQAVPDQSKQFLFIKPLEPDAVTNMTVVTTRKRIYSFILRTSGGHDRRVVFKVRFTYPDEEADARLLEKARELAAFPNKRNAERSSIRNFDYSYKGSATVKPEYVFDDGRKTYFRFSGDVPGIFFVNPDRSETLINSRREGEMIVVDRTAGQWTMRNGPLTACVFNMRAEAEPPLTTRETDVQPEIQAVHAPDGDFLTNLLPGGWAPSLIFPQQ</sequence>
<evidence type="ECO:0000256" key="3">
    <source>
        <dbReference type="SAM" id="SignalP"/>
    </source>
</evidence>
<feature type="signal peptide" evidence="3">
    <location>
        <begin position="1"/>
        <end position="21"/>
    </location>
</feature>
<gene>
    <name evidence="4" type="ORF">B1812_21965</name>
</gene>
<dbReference type="InterPro" id="IPR038161">
    <property type="entry name" value="VirB9/CagX/TrbG_C_sf"/>
</dbReference>
<dbReference type="KEGG" id="mbry:B1812_21965"/>
<dbReference type="RefSeq" id="WP_085773964.1">
    <property type="nucleotide sequence ID" value="NZ_AP027150.1"/>
</dbReference>
<organism evidence="4 5">
    <name type="scientific">Methylocystis bryophila</name>
    <dbReference type="NCBI Taxonomy" id="655015"/>
    <lineage>
        <taxon>Bacteria</taxon>
        <taxon>Pseudomonadati</taxon>
        <taxon>Pseudomonadota</taxon>
        <taxon>Alphaproteobacteria</taxon>
        <taxon>Hyphomicrobiales</taxon>
        <taxon>Methylocystaceae</taxon>
        <taxon>Methylocystis</taxon>
    </lineage>
</organism>
<reference evidence="4 5" key="1">
    <citation type="submission" date="2017-02" db="EMBL/GenBank/DDBJ databases">
        <authorList>
            <person name="Peterson S.W."/>
        </authorList>
    </citation>
    <scope>NUCLEOTIDE SEQUENCE [LARGE SCALE GENOMIC DNA]</scope>
    <source>
        <strain evidence="4 5">S285</strain>
        <plasmid evidence="5">Plasmid p1</plasmid>
    </source>
</reference>
<name>A0A1W6N2E5_9HYPH</name>
<dbReference type="InterPro" id="IPR033645">
    <property type="entry name" value="VirB9/CagX/TrbG_C"/>
</dbReference>
<keyword evidence="2 3" id="KW-0732">Signal</keyword>
<dbReference type="InterPro" id="IPR010258">
    <property type="entry name" value="Conjugal_tfr_TrbG/VirB9/CagX"/>
</dbReference>
<dbReference type="Proteomes" id="UP000193978">
    <property type="component" value="Plasmid p1"/>
</dbReference>
<keyword evidence="5" id="KW-1185">Reference proteome</keyword>
<keyword evidence="4" id="KW-0614">Plasmid</keyword>
<proteinExistence type="inferred from homology"/>
<protein>
    <submittedName>
        <fullName evidence="4">Conjugal transfer protein</fullName>
    </submittedName>
</protein>
<dbReference type="OrthoDB" id="7390264at2"/>